<dbReference type="InterPro" id="IPR020806">
    <property type="entry name" value="PKS_PP-bd"/>
</dbReference>
<dbReference type="InterPro" id="IPR023213">
    <property type="entry name" value="CAT-like_dom_sf"/>
</dbReference>
<dbReference type="Proteomes" id="UP000819052">
    <property type="component" value="Unassembled WGS sequence"/>
</dbReference>
<evidence type="ECO:0000313" key="5">
    <source>
        <dbReference type="EMBL" id="NHZ41747.1"/>
    </source>
</evidence>
<dbReference type="NCBIfam" id="TIGR01733">
    <property type="entry name" value="AA-adenyl-dom"/>
    <property type="match status" value="2"/>
</dbReference>
<dbReference type="InterPro" id="IPR045851">
    <property type="entry name" value="AMP-bd_C_sf"/>
</dbReference>
<keyword evidence="6" id="KW-1185">Reference proteome</keyword>
<dbReference type="Pfam" id="PF00501">
    <property type="entry name" value="AMP-binding"/>
    <property type="match status" value="2"/>
</dbReference>
<dbReference type="InterPro" id="IPR009081">
    <property type="entry name" value="PP-bd_ACP"/>
</dbReference>
<dbReference type="PROSITE" id="PS00455">
    <property type="entry name" value="AMP_BINDING"/>
    <property type="match status" value="2"/>
</dbReference>
<feature type="domain" description="Carrier" evidence="4">
    <location>
        <begin position="951"/>
        <end position="1026"/>
    </location>
</feature>
<dbReference type="Pfam" id="PF13193">
    <property type="entry name" value="AMP-binding_C"/>
    <property type="match status" value="1"/>
</dbReference>
<dbReference type="InterPro" id="IPR000873">
    <property type="entry name" value="AMP-dep_synth/lig_dom"/>
</dbReference>
<dbReference type="EMBL" id="VVIW01000009">
    <property type="protein sequence ID" value="NHZ41747.1"/>
    <property type="molecule type" value="Genomic_DNA"/>
</dbReference>
<dbReference type="Gene3D" id="3.40.50.12780">
    <property type="entry name" value="N-terminal domain of ligase-like"/>
    <property type="match status" value="2"/>
</dbReference>
<dbReference type="InterPro" id="IPR036736">
    <property type="entry name" value="ACP-like_sf"/>
</dbReference>
<dbReference type="Gene3D" id="3.30.559.10">
    <property type="entry name" value="Chloramphenicol acetyltransferase-like domain"/>
    <property type="match status" value="2"/>
</dbReference>
<dbReference type="PROSITE" id="PS00012">
    <property type="entry name" value="PHOSPHOPANTETHEINE"/>
    <property type="match status" value="1"/>
</dbReference>
<dbReference type="SUPFAM" id="SSF47336">
    <property type="entry name" value="ACP-like"/>
    <property type="match status" value="2"/>
</dbReference>
<dbReference type="Gene3D" id="3.30.300.30">
    <property type="match status" value="2"/>
</dbReference>
<dbReference type="InterPro" id="IPR042099">
    <property type="entry name" value="ANL_N_sf"/>
</dbReference>
<dbReference type="InterPro" id="IPR025110">
    <property type="entry name" value="AMP-bd_C"/>
</dbReference>
<dbReference type="InterPro" id="IPR006162">
    <property type="entry name" value="Ppantetheine_attach_site"/>
</dbReference>
<evidence type="ECO:0000313" key="6">
    <source>
        <dbReference type="Proteomes" id="UP000819052"/>
    </source>
</evidence>
<dbReference type="SMART" id="SM00823">
    <property type="entry name" value="PKS_PP"/>
    <property type="match status" value="2"/>
</dbReference>
<dbReference type="Pfam" id="PF00668">
    <property type="entry name" value="Condensation"/>
    <property type="match status" value="2"/>
</dbReference>
<dbReference type="CDD" id="cd05930">
    <property type="entry name" value="A_NRPS"/>
    <property type="match status" value="1"/>
</dbReference>
<proteinExistence type="predicted"/>
<dbReference type="InterPro" id="IPR001242">
    <property type="entry name" value="Condensation_dom"/>
</dbReference>
<dbReference type="PROSITE" id="PS50075">
    <property type="entry name" value="CARRIER"/>
    <property type="match status" value="2"/>
</dbReference>
<name>A0ABX0MBX2_9BURK</name>
<dbReference type="RefSeq" id="WP_167077518.1">
    <property type="nucleotide sequence ID" value="NZ_VVIW01000009.1"/>
</dbReference>
<dbReference type="InterPro" id="IPR010071">
    <property type="entry name" value="AA_adenyl_dom"/>
</dbReference>
<evidence type="ECO:0000256" key="2">
    <source>
        <dbReference type="ARBA" id="ARBA00022450"/>
    </source>
</evidence>
<protein>
    <submittedName>
        <fullName evidence="5">Amino acid adenylation domain-containing protein</fullName>
    </submittedName>
</protein>
<dbReference type="Pfam" id="PF00550">
    <property type="entry name" value="PP-binding"/>
    <property type="match status" value="2"/>
</dbReference>
<dbReference type="InterPro" id="IPR020845">
    <property type="entry name" value="AMP-binding_CS"/>
</dbReference>
<gene>
    <name evidence="5" type="ORF">F1609_16485</name>
</gene>
<evidence type="ECO:0000256" key="1">
    <source>
        <dbReference type="ARBA" id="ARBA00001957"/>
    </source>
</evidence>
<comment type="caution">
    <text evidence="5">The sequence shown here is derived from an EMBL/GenBank/DDBJ whole genome shotgun (WGS) entry which is preliminary data.</text>
</comment>
<sequence>MPRDNSNSFAASSAQRRLWALQHRYPDSRAYTVTEAISLAGRIDAAWMEQALAALVERHAQLRAVFDLDSAGLTQRVLPPAAHPVRLAVHQCDRGAVRAWLDGELAQPFDLAGGPLYRASLLMLGEREALLVLSIHHIVTDGWSSGLLFAELGQAYGAIARGARPRWDSVPGDYRDAVARESARLASRAFAAELDQAAALLAGASPVLDLPFAGVRLEQATPASTERMPLAPALVARVEQQARHHGATPFVLYATAYAVLLARFTGQEEVVFGVPVAGRAHEQDAHTYGLFVNTVPVRVRVDPADTWSALVGRVRDQAFDACALDVPLDALGERLGGFPLQSMLVVQPGPCPLPHIEGVRAAWHFVEHSHAKFDLTLQIDAALAAGADGAAAGVYAALEYRADTVPQALARRMLAHWHMLLTALLEAPARAWSALLPATQAEQAVLASLRLAQRMPAPLDPVAAFAAQARAQPDAPALHAERTLSYAELAGRIAAIRAGLQAAGVGPGDFVGVCLRRQSDLVASLFAVLACGAAYVPFDPAYPPGRLGFIAEDARCALILVEPATRGVLAPGVASLLDLAALAPPQPGACPAWPAAPPESTAYLIYTSGSTGRPKGVAIPHRALRAFLGWAAGAFGAQHLSMVLASTSVCFDLSVFEIFLPLARGGTVRLVNTVLDLVEQAAPVPTLINTVPSAMTELLRAGALAGQVRVVNLAGEALARTLVEAIHAAAPAVRVFNLYGPSEDTTYSTWCEVARGATDEPAIGAPIDGTSAYVLDSRLLPAPLGADGELYLGGAGVALGYLGRPALSAERFLPDPFLAGGRMYRTGDRVRVSEQGQLRYLGRFDHQVKLRGFRIETAEIESRARAVAGVEQALVLVRTVGGAEHLVAYWTGAAGEEAVRAALADELPAFMVPHYLVRLAQFPLNANGKIERALLPAPATGAAAPGQDGAGAASASESALAALMAQVLKVGPLGADADFVALGGHSLLAMQLLVGVRERLQVRLRLSDIFKHRTVRALAALADELRMQEPDVAPLVASADQGAAPLSFAQERMWLLQRMRPDSSMLNIGAAVRLDGALDTEALRRALQWLTERHEALRLRVDSGADGVPRQRAVAGQAAWLQESGIDSLQACAPVLRGLLESPFDLACEAPARWVLLRAPEAAVLGLVIHHLVADAWSIELLFDQLFEAYNAVRAGNAPAPAPALSTRDYARWQRTHLDRPALLAPDLDYWRGHLAGLPPRLQLAWDHAPAQASSYRGERLRRRLDGQALAALLALARPLGATPFVALLSVYQALLARLSRQDEVLVGTPIANRDVAGAGEVVGCLLNTLVLRAGFAADPCFEQLLLRTRQDSLAAFDHQRAPFELVIAALDVERSVNHTPLIQTMFVLNDTVRARSLPTGLRCASVDVPPLATQYDVTLMIGRDDDGWHAAWDYRSDLFEPATIGAMADCYEALLAQAPGQARTPLSRLALGAAPPVAHGAAPLPATLPALFAAQAAAWPDAPAVRDDNGVLSYRELDLASERMARALVGAGVALEDRVALLLPKSCAAIVALLAVSKAGAAFLCLDPFLPDERLRALAADAGVRLHITDGAQAARLGLAPHACLLADAIPEADPGVALPGARLSAEHLAYIIYTSGSTGAPKGVMLSHRGLAQLQALHRDSFGAGPGAHVLQYAPVSFDASVWDVAMALLSGACLHLTAAAHALLPGTALAATLAERAITHLTLPPSNLALLAPAAGTLRCVVLAGEALPAELAQRWRSCVRLWNGYGPTEASVCATVHDCADTAPGRAPEIGRALSGTRAYVLDAGLNALPVGVPGELYLGGQGVARGYLNRPGMTAAAFLPDPFSQEPGARMYRSGDLARWSGDGRLDYLGRIDEQVKLRGIRIEPGEIERVLAGLDARIADAAVLLERGASDQYLVGFVTGAQRFDPQPLLAGLAARLPAYMVPAWLQFVERFPLTRNGKLDRKALAALAAPPHADGAAAAPPRGALEQEVAALWREVLGAEVGRSVSFFAAGGTSLSMTRLFDRIDQRYRGALKLVDLFQLNTVAAIAAALEHAGAGRPAAADFSFRL</sequence>
<keyword evidence="2" id="KW-0596">Phosphopantetheine</keyword>
<accession>A0ABX0MBX2</accession>
<dbReference type="PANTHER" id="PTHR45527">
    <property type="entry name" value="NONRIBOSOMAL PEPTIDE SYNTHETASE"/>
    <property type="match status" value="1"/>
</dbReference>
<keyword evidence="3" id="KW-0597">Phosphoprotein</keyword>
<reference evidence="5 6" key="1">
    <citation type="submission" date="2019-09" db="EMBL/GenBank/DDBJ databases">
        <title>Taxonomy of Antarctic Massilia spp.: description of Massilia rubra sp. nov., Massilia aquatica sp. nov., Massilia mucilaginosa sp. nov., Massilia frigida sp. nov. isolated from streams, lakes and regoliths.</title>
        <authorList>
            <person name="Holochova P."/>
            <person name="Sedlacek I."/>
            <person name="Kralova S."/>
            <person name="Maslanova I."/>
            <person name="Busse H.-J."/>
            <person name="Stankova E."/>
            <person name="Vrbovska V."/>
            <person name="Kovarovic V."/>
            <person name="Bartak M."/>
            <person name="Svec P."/>
            <person name="Pantucek R."/>
        </authorList>
    </citation>
    <scope>NUCLEOTIDE SEQUENCE [LARGE SCALE GENOMIC DNA]</scope>
    <source>
        <strain evidence="5 6">CCM 8693</strain>
    </source>
</reference>
<dbReference type="SUPFAM" id="SSF56801">
    <property type="entry name" value="Acetyl-CoA synthetase-like"/>
    <property type="match status" value="2"/>
</dbReference>
<evidence type="ECO:0000256" key="3">
    <source>
        <dbReference type="ARBA" id="ARBA00022553"/>
    </source>
</evidence>
<evidence type="ECO:0000259" key="4">
    <source>
        <dbReference type="PROSITE" id="PS50075"/>
    </source>
</evidence>
<organism evidence="5 6">
    <name type="scientific">Massilia aquatica</name>
    <dbReference type="NCBI Taxonomy" id="2609000"/>
    <lineage>
        <taxon>Bacteria</taxon>
        <taxon>Pseudomonadati</taxon>
        <taxon>Pseudomonadota</taxon>
        <taxon>Betaproteobacteria</taxon>
        <taxon>Burkholderiales</taxon>
        <taxon>Oxalobacteraceae</taxon>
        <taxon>Telluria group</taxon>
        <taxon>Massilia</taxon>
    </lineage>
</organism>
<dbReference type="PANTHER" id="PTHR45527:SF1">
    <property type="entry name" value="FATTY ACID SYNTHASE"/>
    <property type="match status" value="1"/>
</dbReference>
<comment type="cofactor">
    <cofactor evidence="1">
        <name>pantetheine 4'-phosphate</name>
        <dbReference type="ChEBI" id="CHEBI:47942"/>
    </cofactor>
</comment>
<dbReference type="Gene3D" id="3.30.559.30">
    <property type="entry name" value="Nonribosomal peptide synthetase, condensation domain"/>
    <property type="match status" value="2"/>
</dbReference>
<feature type="domain" description="Carrier" evidence="4">
    <location>
        <begin position="1987"/>
        <end position="2061"/>
    </location>
</feature>
<dbReference type="SUPFAM" id="SSF52777">
    <property type="entry name" value="CoA-dependent acyltransferases"/>
    <property type="match status" value="4"/>
</dbReference>
<dbReference type="Gene3D" id="1.10.1200.10">
    <property type="entry name" value="ACP-like"/>
    <property type="match status" value="2"/>
</dbReference>
<dbReference type="CDD" id="cd19531">
    <property type="entry name" value="LCL_NRPS-like"/>
    <property type="match status" value="2"/>
</dbReference>